<dbReference type="OrthoDB" id="7281312at2"/>
<dbReference type="STRING" id="1297569.MESS2_1000031"/>
<reference evidence="2 3" key="1">
    <citation type="submission" date="2013-02" db="EMBL/GenBank/DDBJ databases">
        <authorList>
            <person name="Genoscope - CEA"/>
        </authorList>
    </citation>
    <scope>NUCLEOTIDE SEQUENCE [LARGE SCALE GENOMIC DNA]</scope>
    <source>
        <strain evidence="2 3">STM 2683</strain>
    </source>
</reference>
<name>M5EFA7_9HYPH</name>
<keyword evidence="1" id="KW-0812">Transmembrane</keyword>
<comment type="caution">
    <text evidence="2">The sequence shown here is derived from an EMBL/GenBank/DDBJ whole genome shotgun (WGS) entry which is preliminary data.</text>
</comment>
<keyword evidence="1" id="KW-0472">Membrane</keyword>
<dbReference type="AlphaFoldDB" id="M5EFA7"/>
<feature type="transmembrane region" description="Helical" evidence="1">
    <location>
        <begin position="12"/>
        <end position="30"/>
    </location>
</feature>
<dbReference type="EMBL" id="CAUM01000003">
    <property type="protein sequence ID" value="CCV03017.1"/>
    <property type="molecule type" value="Genomic_DNA"/>
</dbReference>
<dbReference type="Proteomes" id="UP000012062">
    <property type="component" value="Unassembled WGS sequence"/>
</dbReference>
<evidence type="ECO:0000313" key="2">
    <source>
        <dbReference type="EMBL" id="CCV03017.1"/>
    </source>
</evidence>
<evidence type="ECO:0000256" key="1">
    <source>
        <dbReference type="SAM" id="Phobius"/>
    </source>
</evidence>
<protein>
    <recommendedName>
        <fullName evidence="4">Transmembrane protein</fullName>
    </recommendedName>
</protein>
<feature type="transmembrane region" description="Helical" evidence="1">
    <location>
        <begin position="134"/>
        <end position="151"/>
    </location>
</feature>
<proteinExistence type="predicted"/>
<accession>M5EFA7</accession>
<evidence type="ECO:0000313" key="3">
    <source>
        <dbReference type="Proteomes" id="UP000012062"/>
    </source>
</evidence>
<organism evidence="2 3">
    <name type="scientific">Mesorhizobium metallidurans STM 2683</name>
    <dbReference type="NCBI Taxonomy" id="1297569"/>
    <lineage>
        <taxon>Bacteria</taxon>
        <taxon>Pseudomonadati</taxon>
        <taxon>Pseudomonadota</taxon>
        <taxon>Alphaproteobacteria</taxon>
        <taxon>Hyphomicrobiales</taxon>
        <taxon>Phyllobacteriaceae</taxon>
        <taxon>Mesorhizobium</taxon>
    </lineage>
</organism>
<dbReference type="eggNOG" id="ENOG5032UM7">
    <property type="taxonomic scope" value="Bacteria"/>
</dbReference>
<sequence length="161" mass="16588">MNGLLRTGLSTGVTGTVASVVTAAFLVLLAKAEGKSALQPTNSTSHWLHGDKAGAVRKADLAHTAVGFGTHHASAIFWAAPFEAWLARNPPRSPLLMLRDASAVAAIAAAVDYLVVPKRLTPGWETVLSKRSIAAAYVALALGLAAGGLVAQEMRKGEVGP</sequence>
<gene>
    <name evidence="2" type="ORF">MESS2_1000031</name>
</gene>
<keyword evidence="1" id="KW-1133">Transmembrane helix</keyword>
<evidence type="ECO:0008006" key="4">
    <source>
        <dbReference type="Google" id="ProtNLM"/>
    </source>
</evidence>
<keyword evidence="3" id="KW-1185">Reference proteome</keyword>
<dbReference type="RefSeq" id="WP_008872013.1">
    <property type="nucleotide sequence ID" value="NZ_CAUM01000003.1"/>
</dbReference>
<feature type="transmembrane region" description="Helical" evidence="1">
    <location>
        <begin position="96"/>
        <end position="114"/>
    </location>
</feature>